<organism evidence="10 11">
    <name type="scientific">Latimeria chalumnae</name>
    <name type="common">Coelacanth</name>
    <dbReference type="NCBI Taxonomy" id="7897"/>
    <lineage>
        <taxon>Eukaryota</taxon>
        <taxon>Metazoa</taxon>
        <taxon>Chordata</taxon>
        <taxon>Craniata</taxon>
        <taxon>Vertebrata</taxon>
        <taxon>Euteleostomi</taxon>
        <taxon>Coelacanthiformes</taxon>
        <taxon>Coelacanthidae</taxon>
        <taxon>Latimeria</taxon>
    </lineage>
</organism>
<dbReference type="EMBL" id="AFYH01115249">
    <property type="status" value="NOT_ANNOTATED_CDS"/>
    <property type="molecule type" value="Genomic_DNA"/>
</dbReference>
<dbReference type="InterPro" id="IPR032362">
    <property type="entry name" value="Ferlin_C"/>
</dbReference>
<evidence type="ECO:0000313" key="10">
    <source>
        <dbReference type="Ensembl" id="ENSLACP00000011295.1"/>
    </source>
</evidence>
<dbReference type="eggNOG" id="KOG1326">
    <property type="taxonomic scope" value="Eukaryota"/>
</dbReference>
<dbReference type="GO" id="GO:0007009">
    <property type="term" value="P:plasma membrane organization"/>
    <property type="evidence" value="ECO:0007669"/>
    <property type="project" value="TreeGrafter"/>
</dbReference>
<dbReference type="FunFam" id="2.60.40.150:FF:000138">
    <property type="entry name" value="Fer-1-like family member 6"/>
    <property type="match status" value="1"/>
</dbReference>
<reference evidence="10" key="2">
    <citation type="submission" date="2025-08" db="UniProtKB">
        <authorList>
            <consortium name="Ensembl"/>
        </authorList>
    </citation>
    <scope>IDENTIFICATION</scope>
</reference>
<evidence type="ECO:0000256" key="8">
    <source>
        <dbReference type="SAM" id="Phobius"/>
    </source>
</evidence>
<keyword evidence="7 8" id="KW-0472">Membrane</keyword>
<dbReference type="GO" id="GO:0016020">
    <property type="term" value="C:membrane"/>
    <property type="evidence" value="ECO:0007669"/>
    <property type="project" value="UniProtKB-SubCell"/>
</dbReference>
<dbReference type="EMBL" id="AFYH01115246">
    <property type="status" value="NOT_ANNOTATED_CDS"/>
    <property type="molecule type" value="Genomic_DNA"/>
</dbReference>
<feature type="domain" description="C2" evidence="9">
    <location>
        <begin position="1197"/>
        <end position="1317"/>
    </location>
</feature>
<dbReference type="CDD" id="cd04037">
    <property type="entry name" value="C2E_Ferlin"/>
    <property type="match status" value="1"/>
</dbReference>
<dbReference type="PROSITE" id="PS50004">
    <property type="entry name" value="C2"/>
    <property type="match status" value="6"/>
</dbReference>
<dbReference type="FunFam" id="2.60.40.150:FF:000054">
    <property type="entry name" value="otoferlin isoform X2"/>
    <property type="match status" value="1"/>
</dbReference>
<evidence type="ECO:0000256" key="2">
    <source>
        <dbReference type="ARBA" id="ARBA00022692"/>
    </source>
</evidence>
<dbReference type="CDD" id="cd08374">
    <property type="entry name" value="C2F_Ferlin"/>
    <property type="match status" value="1"/>
</dbReference>
<keyword evidence="2 8" id="KW-0812">Transmembrane</keyword>
<dbReference type="SMART" id="SM01202">
    <property type="entry name" value="FerI"/>
    <property type="match status" value="1"/>
</dbReference>
<dbReference type="GO" id="GO:0046872">
    <property type="term" value="F:metal ion binding"/>
    <property type="evidence" value="ECO:0007669"/>
    <property type="project" value="UniProtKB-KW"/>
</dbReference>
<dbReference type="PANTHER" id="PTHR12546">
    <property type="entry name" value="FER-1-LIKE"/>
    <property type="match status" value="1"/>
</dbReference>
<evidence type="ECO:0000256" key="5">
    <source>
        <dbReference type="ARBA" id="ARBA00022837"/>
    </source>
</evidence>
<dbReference type="InterPro" id="IPR037720">
    <property type="entry name" value="C2B_Ferlin"/>
</dbReference>
<feature type="transmembrane region" description="Helical" evidence="8">
    <location>
        <begin position="1732"/>
        <end position="1751"/>
    </location>
</feature>
<dbReference type="PANTHER" id="PTHR12546:SF60">
    <property type="entry name" value="MISFIRE, ISOFORM F"/>
    <property type="match status" value="1"/>
</dbReference>
<keyword evidence="11" id="KW-1185">Reference proteome</keyword>
<dbReference type="EMBL" id="AFYH01115253">
    <property type="status" value="NOT_ANNOTATED_CDS"/>
    <property type="molecule type" value="Genomic_DNA"/>
</dbReference>
<dbReference type="Proteomes" id="UP000008672">
    <property type="component" value="Unassembled WGS sequence"/>
</dbReference>
<feature type="domain" description="C2" evidence="9">
    <location>
        <begin position="1"/>
        <end position="108"/>
    </location>
</feature>
<reference evidence="10" key="3">
    <citation type="submission" date="2025-09" db="UniProtKB">
        <authorList>
            <consortium name="Ensembl"/>
        </authorList>
    </citation>
    <scope>IDENTIFICATION</scope>
</reference>
<evidence type="ECO:0000259" key="9">
    <source>
        <dbReference type="PROSITE" id="PS50004"/>
    </source>
</evidence>
<accession>H3ANS4</accession>
<keyword evidence="5" id="KW-0106">Calcium</keyword>
<evidence type="ECO:0000256" key="6">
    <source>
        <dbReference type="ARBA" id="ARBA00022989"/>
    </source>
</evidence>
<dbReference type="CDD" id="cd04011">
    <property type="entry name" value="C2B_Ferlin"/>
    <property type="match status" value="1"/>
</dbReference>
<dbReference type="STRING" id="7897.ENSLACP00000011295"/>
<keyword evidence="3" id="KW-0479">Metal-binding</keyword>
<dbReference type="InterPro" id="IPR037723">
    <property type="entry name" value="C2D_Ferlin"/>
</dbReference>
<dbReference type="InterPro" id="IPR000008">
    <property type="entry name" value="C2_dom"/>
</dbReference>
<dbReference type="EMBL" id="AFYH01115251">
    <property type="status" value="NOT_ANNOTATED_CDS"/>
    <property type="molecule type" value="Genomic_DNA"/>
</dbReference>
<evidence type="ECO:0000256" key="4">
    <source>
        <dbReference type="ARBA" id="ARBA00022737"/>
    </source>
</evidence>
<dbReference type="InterPro" id="IPR035892">
    <property type="entry name" value="C2_domain_sf"/>
</dbReference>
<proteinExistence type="predicted"/>
<dbReference type="EMBL" id="AFYH01115252">
    <property type="status" value="NOT_ANNOTATED_CDS"/>
    <property type="molecule type" value="Genomic_DNA"/>
</dbReference>
<keyword evidence="4" id="KW-0677">Repeat</keyword>
<evidence type="ECO:0000256" key="1">
    <source>
        <dbReference type="ARBA" id="ARBA00004167"/>
    </source>
</evidence>
<reference evidence="11" key="1">
    <citation type="submission" date="2011-08" db="EMBL/GenBank/DDBJ databases">
        <title>The draft genome of Latimeria chalumnae.</title>
        <authorList>
            <person name="Di Palma F."/>
            <person name="Alfoldi J."/>
            <person name="Johnson J."/>
            <person name="Berlin A."/>
            <person name="Gnerre S."/>
            <person name="Jaffe D."/>
            <person name="MacCallum I."/>
            <person name="Young S."/>
            <person name="Walker B.J."/>
            <person name="Lander E."/>
            <person name="Lindblad-Toh K."/>
        </authorList>
    </citation>
    <scope>NUCLEOTIDE SEQUENCE [LARGE SCALE GENOMIC DNA]</scope>
    <source>
        <strain evidence="11">Wild caught</strain>
    </source>
</reference>
<evidence type="ECO:0000313" key="11">
    <source>
        <dbReference type="Proteomes" id="UP000008672"/>
    </source>
</evidence>
<dbReference type="EMBL" id="AFYH01115247">
    <property type="status" value="NOT_ANNOTATED_CDS"/>
    <property type="molecule type" value="Genomic_DNA"/>
</dbReference>
<dbReference type="InterPro" id="IPR037722">
    <property type="entry name" value="C2C_Ferlin"/>
</dbReference>
<dbReference type="Pfam" id="PF00168">
    <property type="entry name" value="C2"/>
    <property type="match status" value="5"/>
</dbReference>
<comment type="subcellular location">
    <subcellularLocation>
        <location evidence="1">Membrane</location>
        <topology evidence="1">Single-pass membrane protein</topology>
    </subcellularLocation>
</comment>
<dbReference type="InterPro" id="IPR012561">
    <property type="entry name" value="Ferlin_B-domain"/>
</dbReference>
<feature type="domain" description="C2" evidence="9">
    <location>
        <begin position="718"/>
        <end position="847"/>
    </location>
</feature>
<dbReference type="GeneTree" id="ENSGT00940000155086"/>
<dbReference type="CDD" id="cd04017">
    <property type="entry name" value="C2D_Ferlin"/>
    <property type="match status" value="1"/>
</dbReference>
<dbReference type="SMART" id="SM01201">
    <property type="entry name" value="FerB"/>
    <property type="match status" value="1"/>
</dbReference>
<evidence type="ECO:0000256" key="7">
    <source>
        <dbReference type="ARBA" id="ARBA00023136"/>
    </source>
</evidence>
<dbReference type="Pfam" id="PF08150">
    <property type="entry name" value="FerB"/>
    <property type="match status" value="1"/>
</dbReference>
<evidence type="ECO:0000256" key="3">
    <source>
        <dbReference type="ARBA" id="ARBA00022723"/>
    </source>
</evidence>
<dbReference type="Gene3D" id="2.60.40.150">
    <property type="entry name" value="C2 domain"/>
    <property type="match status" value="5"/>
</dbReference>
<dbReference type="InterPro" id="IPR037721">
    <property type="entry name" value="Ferlin"/>
</dbReference>
<dbReference type="InterPro" id="IPR012968">
    <property type="entry name" value="FerIin_dom"/>
</dbReference>
<dbReference type="FunFam" id="2.60.40.150:FF:000034">
    <property type="entry name" value="otoferlin isoform X2"/>
    <property type="match status" value="1"/>
</dbReference>
<sequence length="1768" mass="201499">KAQDYEVCINIIAAQRLVGHNIAPYVCVEIGDQKRQTSKCESTNCPFYNEYFVFDFHLPQEVLFDKIIKISVFHSKNIVSGKTIIGTFKVDIWTVYSQPEHQFFHKWAPLTDTNDIAGGIKGYLKCDISVMGKGDIKKATRPGKDGQDEDIEGNLLLPPGFPMEQKCAKIAVSIYRAEGLSMVQNKLISSMKKVFTKDIKDLINPSVVVYYADQKGRTSVKKNCAEPIWNEQIIFTELFPVLCRRMKIQIRDLENPVAIGTHFIDMTKISHSGDKVSFLPTFGPAWINLYGSSMTEEDKELDEGIGEGSAYRGRLLISIDIKVFEKVDSEAKETEVVTKIIPAINEASINKDRSTVIGLTQSGCLSKCGTGTTIHTNSVESLADFFFFLLLLLMKRLLGNPIEFLLFAAFLEASMIDRRHGDKAIKFQVTIGSYGENLAEMKKTNLVTKENEEETCLTKESLSPSDSISVSCTSSMLAVKTAFWVYMLYSCRAYCHMPYEKVKPCVYIRNLWEDHRWRIFNANRMDLIATKLEEGINIVAETVNQKSTTTEEAEKMLILVLMELHHGCLNVTTPTNPQRSSSCQISLISYSLTLIAQQAATLCEESLPLKEKLKSSQLFLQKIQHLQDEPQQPFPDVLVWMLCGDKQVAYARIPARDIIYSPTECERGKSCMKVSTLFLMWPGPWPLEWFIPAKVDVYFWLGVKNSEQDTSFLNGLPKGNENTKKVLFNKFKHEYQLRTHLFQARGLLAIDDNGLSDPFARVLFSTSSQSTEIAERTLSPTWDQTLVFQEIVLYGDPKDIQDRPPKVIIEIFDHNKGGRFEFIGQTCTLPAVKLSDEKYQQPHFPPLLDFVPIYWGDMVAGELLAAFELLQSFFSKHLKVKCNTDIDEVDCLTEIDGLSNTEFGPIVQVPLGIRPIVRKYRIEVLFWGLRDLKRLQVVSAIRPRVDIECAGKGIKSSVLLNYQRHPNFSVTVKEFEVDLPEDGRLHPPIEIHVINCGAFGSDVLLGSHTVMPLARFFSAQHRNAQVKHRNKEQVTGLTISGLIAIDEKNILEQYRCRVGLKRTYKSEVPTSTPEQKHIQAPLPENDELDWWSKYYASIEDTSKNIFMNIEENLQKTLRNTTQHLIPRSSKTDKTGRECEIQTIKVYTSTLESEFNNFEDWLYTFPLYRGKAVSNEVAVEEDRVVGKFKGSFCVYSCSSRQLPSVFTNIPSNNPVKVIIRIYVVRATSLHPADPNGKADPYIRIRLGSQEISDMENYVSKQLNPVFGRCFQLTATFPAETLLSVSIYDWDLLSSDDLIGETLIDLENRYYSRHRATCGLPFKYNVIKIYNKSFDGFCLTQVLLDPAGGLCCIVFLLTLHESVWGELRNGYTVLKKGQWPSPPDGPPPQSYEKQINEELALVVLHSWQEVPHKGYKLVPEHVETRPLFNHEKPGVTQGYLQMWVDMFPTDIPTPGAPVDISPRKPQRFELRVTIWNTEDVVLADVNQITGLQSCDIYVTGWLQGKEDQRERTDVYYNSFTGEGKFNWRFVFRFDYLNAEKKMVVTRKQSLFSVDKTECKVPPVLMLQVWDADIVSADDFLGSLHLDLTNFPWGAKTAQQCTLDMLKDDAPKVNMFKQRVLKGWWPFISQKLVKEFHVDFRVGSLVNKEKNKPLTKKLAPLMFKPVSSQLMVLRGKVEAELHLVTEEEADKNPVGLGRNAPEPLEKPNRPDMLLSVFYANAKSIACMFWRSYKKYIIIFLICFLLGLFLFLFLFNFPQAISHKMTSILKKC</sequence>
<dbReference type="InterPro" id="IPR037724">
    <property type="entry name" value="C2E_Ferlin"/>
</dbReference>
<feature type="domain" description="C2" evidence="9">
    <location>
        <begin position="1450"/>
        <end position="1599"/>
    </location>
</feature>
<dbReference type="InParanoid" id="H3ANS4"/>
<dbReference type="SMART" id="SM00239">
    <property type="entry name" value="C2"/>
    <property type="match status" value="5"/>
</dbReference>
<dbReference type="Ensembl" id="ENSLACT00000011380.1">
    <property type="protein sequence ID" value="ENSLACP00000011295.1"/>
    <property type="gene ID" value="ENSLACG00000009937.1"/>
</dbReference>
<dbReference type="CDD" id="cd04018">
    <property type="entry name" value="C2C_Ferlin"/>
    <property type="match status" value="1"/>
</dbReference>
<feature type="domain" description="C2" evidence="9">
    <location>
        <begin position="903"/>
        <end position="1026"/>
    </location>
</feature>
<feature type="domain" description="C2" evidence="9">
    <location>
        <begin position="151"/>
        <end position="287"/>
    </location>
</feature>
<dbReference type="EMBL" id="AFYH01115250">
    <property type="status" value="NOT_ANNOTATED_CDS"/>
    <property type="molecule type" value="Genomic_DNA"/>
</dbReference>
<name>H3ANS4_LATCH</name>
<dbReference type="Pfam" id="PF16165">
    <property type="entry name" value="Ferlin_C"/>
    <property type="match status" value="1"/>
</dbReference>
<dbReference type="Pfam" id="PF08151">
    <property type="entry name" value="FerI"/>
    <property type="match status" value="1"/>
</dbReference>
<dbReference type="SUPFAM" id="SSF49562">
    <property type="entry name" value="C2 domain (Calcium/lipid-binding domain, CaLB)"/>
    <property type="match status" value="6"/>
</dbReference>
<protein>
    <recommendedName>
        <fullName evidence="9">C2 domain-containing protein</fullName>
    </recommendedName>
</protein>
<dbReference type="InterPro" id="IPR037725">
    <property type="entry name" value="C2F_Ferlin"/>
</dbReference>
<keyword evidence="6 8" id="KW-1133">Transmembrane helix</keyword>
<dbReference type="EMBL" id="AFYH01115248">
    <property type="status" value="NOT_ANNOTATED_CDS"/>
    <property type="molecule type" value="Genomic_DNA"/>
</dbReference>